<evidence type="ECO:0000256" key="2">
    <source>
        <dbReference type="ARBA" id="ARBA00023125"/>
    </source>
</evidence>
<keyword evidence="7" id="KW-1185">Reference proteome</keyword>
<dbReference type="SUPFAM" id="SSF46689">
    <property type="entry name" value="Homeodomain-like"/>
    <property type="match status" value="1"/>
</dbReference>
<evidence type="ECO:0000256" key="1">
    <source>
        <dbReference type="ARBA" id="ARBA00023015"/>
    </source>
</evidence>
<dbReference type="InterPro" id="IPR009057">
    <property type="entry name" value="Homeodomain-like_sf"/>
</dbReference>
<dbReference type="Gene3D" id="1.10.10.60">
    <property type="entry name" value="Homeodomain-like"/>
    <property type="match status" value="1"/>
</dbReference>
<proteinExistence type="predicted"/>
<keyword evidence="1" id="KW-0805">Transcription regulation</keyword>
<feature type="DNA-binding region" description="H-T-H motif" evidence="4">
    <location>
        <begin position="40"/>
        <end position="59"/>
    </location>
</feature>
<comment type="caution">
    <text evidence="6">The sequence shown here is derived from an EMBL/GenBank/DDBJ whole genome shotgun (WGS) entry which is preliminary data.</text>
</comment>
<dbReference type="InterPro" id="IPR001647">
    <property type="entry name" value="HTH_TetR"/>
</dbReference>
<dbReference type="EMBL" id="JBITYG010000002">
    <property type="protein sequence ID" value="MFI9100093.1"/>
    <property type="molecule type" value="Genomic_DNA"/>
</dbReference>
<organism evidence="6 7">
    <name type="scientific">Streptomyces fildesensis</name>
    <dbReference type="NCBI Taxonomy" id="375757"/>
    <lineage>
        <taxon>Bacteria</taxon>
        <taxon>Bacillati</taxon>
        <taxon>Actinomycetota</taxon>
        <taxon>Actinomycetes</taxon>
        <taxon>Kitasatosporales</taxon>
        <taxon>Streptomycetaceae</taxon>
        <taxon>Streptomyces</taxon>
    </lineage>
</organism>
<name>A0ABW8C0Z5_9ACTN</name>
<gene>
    <name evidence="6" type="ORF">ACIGXA_06185</name>
</gene>
<accession>A0ABW8C0Z5</accession>
<protein>
    <submittedName>
        <fullName evidence="6">TetR/AcrR family transcriptional regulator</fullName>
    </submittedName>
</protein>
<keyword evidence="3" id="KW-0804">Transcription</keyword>
<evidence type="ECO:0000256" key="4">
    <source>
        <dbReference type="PROSITE-ProRule" id="PRU00335"/>
    </source>
</evidence>
<dbReference type="PANTHER" id="PTHR30055">
    <property type="entry name" value="HTH-TYPE TRANSCRIPTIONAL REGULATOR RUTR"/>
    <property type="match status" value="1"/>
</dbReference>
<dbReference type="PANTHER" id="PTHR30055:SF234">
    <property type="entry name" value="HTH-TYPE TRANSCRIPTIONAL REGULATOR BETI"/>
    <property type="match status" value="1"/>
</dbReference>
<dbReference type="SUPFAM" id="SSF48498">
    <property type="entry name" value="Tetracyclin repressor-like, C-terminal domain"/>
    <property type="match status" value="1"/>
</dbReference>
<dbReference type="InterPro" id="IPR036271">
    <property type="entry name" value="Tet_transcr_reg_TetR-rel_C_sf"/>
</dbReference>
<dbReference type="RefSeq" id="WP_399644958.1">
    <property type="nucleotide sequence ID" value="NZ_JBITYG010000002.1"/>
</dbReference>
<sequence length="215" mass="23712">MASITRPRSQQSQRRTRTERAVLAAVQRLLDAGECFTELGVQRIATEAGIARSTFYLCFQDKTEVLVRLAATMKDELFSRAAVWRPTGPSGGPEALAAVYEDRLAYCRGRAPLLAAIAEVAAYDPVLREARAQEIDRFAHHITSLLQEEQREGRLSEDVDPVTAGQVLAWGGEQVIVRQVTTGGPDGDAEVAREMAYGQWFGTYRRRSDPGGSRT</sequence>
<dbReference type="PROSITE" id="PS50977">
    <property type="entry name" value="HTH_TETR_2"/>
    <property type="match status" value="1"/>
</dbReference>
<feature type="domain" description="HTH tetR-type" evidence="5">
    <location>
        <begin position="15"/>
        <end position="77"/>
    </location>
</feature>
<evidence type="ECO:0000313" key="6">
    <source>
        <dbReference type="EMBL" id="MFI9100093.1"/>
    </source>
</evidence>
<evidence type="ECO:0000259" key="5">
    <source>
        <dbReference type="PROSITE" id="PS50977"/>
    </source>
</evidence>
<reference evidence="6 7" key="1">
    <citation type="submission" date="2024-10" db="EMBL/GenBank/DDBJ databases">
        <title>The Natural Products Discovery Center: Release of the First 8490 Sequenced Strains for Exploring Actinobacteria Biosynthetic Diversity.</title>
        <authorList>
            <person name="Kalkreuter E."/>
            <person name="Kautsar S.A."/>
            <person name="Yang D."/>
            <person name="Bader C.D."/>
            <person name="Teijaro C.N."/>
            <person name="Fluegel L."/>
            <person name="Davis C.M."/>
            <person name="Simpson J.R."/>
            <person name="Lauterbach L."/>
            <person name="Steele A.D."/>
            <person name="Gui C."/>
            <person name="Meng S."/>
            <person name="Li G."/>
            <person name="Viehrig K."/>
            <person name="Ye F."/>
            <person name="Su P."/>
            <person name="Kiefer A.F."/>
            <person name="Nichols A."/>
            <person name="Cepeda A.J."/>
            <person name="Yan W."/>
            <person name="Fan B."/>
            <person name="Jiang Y."/>
            <person name="Adhikari A."/>
            <person name="Zheng C.-J."/>
            <person name="Schuster L."/>
            <person name="Cowan T.M."/>
            <person name="Smanski M.J."/>
            <person name="Chevrette M.G."/>
            <person name="De Carvalho L.P.S."/>
            <person name="Shen B."/>
        </authorList>
    </citation>
    <scope>NUCLEOTIDE SEQUENCE [LARGE SCALE GENOMIC DNA]</scope>
    <source>
        <strain evidence="6 7">NPDC053399</strain>
    </source>
</reference>
<keyword evidence="2 4" id="KW-0238">DNA-binding</keyword>
<dbReference type="InterPro" id="IPR050109">
    <property type="entry name" value="HTH-type_TetR-like_transc_reg"/>
</dbReference>
<evidence type="ECO:0000256" key="3">
    <source>
        <dbReference type="ARBA" id="ARBA00023163"/>
    </source>
</evidence>
<dbReference type="Gene3D" id="1.10.357.10">
    <property type="entry name" value="Tetracycline Repressor, domain 2"/>
    <property type="match status" value="1"/>
</dbReference>
<evidence type="ECO:0000313" key="7">
    <source>
        <dbReference type="Proteomes" id="UP001614394"/>
    </source>
</evidence>
<dbReference type="Proteomes" id="UP001614394">
    <property type="component" value="Unassembled WGS sequence"/>
</dbReference>